<evidence type="ECO:0000313" key="3">
    <source>
        <dbReference type="Proteomes" id="UP000051084"/>
    </source>
</evidence>
<keyword evidence="1" id="KW-0808">Transferase</keyword>
<reference evidence="2 3" key="1">
    <citation type="journal article" date="2015" name="Genome Announc.">
        <title>Expanding the biotechnology potential of lactobacilli through comparative genomics of 213 strains and associated genera.</title>
        <authorList>
            <person name="Sun Z."/>
            <person name="Harris H.M."/>
            <person name="McCann A."/>
            <person name="Guo C."/>
            <person name="Argimon S."/>
            <person name="Zhang W."/>
            <person name="Yang X."/>
            <person name="Jeffery I.B."/>
            <person name="Cooney J.C."/>
            <person name="Kagawa T.F."/>
            <person name="Liu W."/>
            <person name="Song Y."/>
            <person name="Salvetti E."/>
            <person name="Wrobel A."/>
            <person name="Rasinkangas P."/>
            <person name="Parkhill J."/>
            <person name="Rea M.C."/>
            <person name="O'Sullivan O."/>
            <person name="Ritari J."/>
            <person name="Douillard F.P."/>
            <person name="Paul Ross R."/>
            <person name="Yang R."/>
            <person name="Briner A.E."/>
            <person name="Felis G.E."/>
            <person name="de Vos W.M."/>
            <person name="Barrangou R."/>
            <person name="Klaenhammer T.R."/>
            <person name="Caufield P.W."/>
            <person name="Cui Y."/>
            <person name="Zhang H."/>
            <person name="O'Toole P.W."/>
        </authorList>
    </citation>
    <scope>NUCLEOTIDE SEQUENCE [LARGE SCALE GENOMIC DNA]</scope>
    <source>
        <strain evidence="2 3">DSM 18793</strain>
    </source>
</reference>
<name>A0A0R1UI87_9LACO</name>
<dbReference type="Pfam" id="PF02515">
    <property type="entry name" value="CoA_transf_3"/>
    <property type="match status" value="1"/>
</dbReference>
<dbReference type="PANTHER" id="PTHR48207">
    <property type="entry name" value="SUCCINATE--HYDROXYMETHYLGLUTARATE COA-TRANSFERASE"/>
    <property type="match status" value="1"/>
</dbReference>
<dbReference type="Proteomes" id="UP000051084">
    <property type="component" value="Unassembled WGS sequence"/>
</dbReference>
<dbReference type="GO" id="GO:0008410">
    <property type="term" value="F:CoA-transferase activity"/>
    <property type="evidence" value="ECO:0007669"/>
    <property type="project" value="TreeGrafter"/>
</dbReference>
<dbReference type="SUPFAM" id="SSF89796">
    <property type="entry name" value="CoA-transferase family III (CaiB/BaiF)"/>
    <property type="match status" value="1"/>
</dbReference>
<dbReference type="Gene3D" id="3.30.1540.10">
    <property type="entry name" value="formyl-coa transferase, domain 3"/>
    <property type="match status" value="1"/>
</dbReference>
<dbReference type="PATRIC" id="fig|1423742.4.peg.143"/>
<dbReference type="InterPro" id="IPR044855">
    <property type="entry name" value="CoA-Trfase_III_dom3_sf"/>
</dbReference>
<dbReference type="InterPro" id="IPR003673">
    <property type="entry name" value="CoA-Trfase_fam_III"/>
</dbReference>
<dbReference type="RefSeq" id="WP_054653001.1">
    <property type="nucleotide sequence ID" value="NZ_AZGC01000049.1"/>
</dbReference>
<evidence type="ECO:0000256" key="1">
    <source>
        <dbReference type="ARBA" id="ARBA00022679"/>
    </source>
</evidence>
<dbReference type="OrthoDB" id="9797653at2"/>
<organism evidence="2 3">
    <name type="scientific">Limosilactobacillus equigenerosi DSM 18793 = JCM 14505</name>
    <dbReference type="NCBI Taxonomy" id="1423742"/>
    <lineage>
        <taxon>Bacteria</taxon>
        <taxon>Bacillati</taxon>
        <taxon>Bacillota</taxon>
        <taxon>Bacilli</taxon>
        <taxon>Lactobacillales</taxon>
        <taxon>Lactobacillaceae</taxon>
        <taxon>Limosilactobacillus</taxon>
    </lineage>
</organism>
<evidence type="ECO:0000313" key="2">
    <source>
        <dbReference type="EMBL" id="KRL93033.1"/>
    </source>
</evidence>
<dbReference type="STRING" id="417373.GCA_001570685_00708"/>
<protein>
    <submittedName>
        <fullName evidence="2">Caib baif family protein</fullName>
    </submittedName>
</protein>
<dbReference type="Gene3D" id="3.40.50.10540">
    <property type="entry name" value="Crotonobetainyl-coa:carnitine coa-transferase, domain 1"/>
    <property type="match status" value="1"/>
</dbReference>
<gene>
    <name evidence="2" type="ORF">FC21_GL000134</name>
</gene>
<keyword evidence="3" id="KW-1185">Reference proteome</keyword>
<dbReference type="EMBL" id="AZGC01000049">
    <property type="protein sequence ID" value="KRL93033.1"/>
    <property type="molecule type" value="Genomic_DNA"/>
</dbReference>
<proteinExistence type="predicted"/>
<dbReference type="AlphaFoldDB" id="A0A0R1UI87"/>
<dbReference type="PANTHER" id="PTHR48207:SF3">
    <property type="entry name" value="SUCCINATE--HYDROXYMETHYLGLUTARATE COA-TRANSFERASE"/>
    <property type="match status" value="1"/>
</dbReference>
<accession>A0A0R1UI87</accession>
<dbReference type="InterPro" id="IPR050483">
    <property type="entry name" value="CoA-transferase_III_domain"/>
</dbReference>
<sequence length="399" mass="43606">MVKSEPDYSTAAAQNAHLSRQRPYPLAGLLVIDLTHVLSGPTCTRMLADGGARVIHVERKGSGDDTRSMGPYLTDGSSEYFRIANAGKESIALDFKDAADFDLLKRMIARADIVVENFRPGVMKRLGLDPEELVKQNPRLIVASISGFGQYGPMSQQAAYDTIVQAISGIMDATGASDGPATRVGTSVSDIVAGMLGYAAITTALYAREKTGKGTTVDVAMLDATMSLMSQDLMTSLGLNQVPHRIGNRHPYMYPFDTFACQDQPLAICCGNDHLWSLLVNALNHPEWQDDVQMKTNDLRVANWQLVKAHLESVLQTKPAAVWEQLLTSAGVPNGVVMNIDDTRRLPQVVARGMVKTLPDGNKVMGNPLKYGTWNSYGLQTDAPKYNENENQIRTEFKE</sequence>
<dbReference type="InterPro" id="IPR023606">
    <property type="entry name" value="CoA-Trfase_III_dom_1_sf"/>
</dbReference>
<comment type="caution">
    <text evidence="2">The sequence shown here is derived from an EMBL/GenBank/DDBJ whole genome shotgun (WGS) entry which is preliminary data.</text>
</comment>